<dbReference type="SUPFAM" id="SSF51182">
    <property type="entry name" value="RmlC-like cupins"/>
    <property type="match status" value="1"/>
</dbReference>
<name>A0A699YWB4_HAELA</name>
<dbReference type="EMBL" id="BLLF01000732">
    <property type="protein sequence ID" value="GFH14493.1"/>
    <property type="molecule type" value="Genomic_DNA"/>
</dbReference>
<dbReference type="GO" id="GO:0003677">
    <property type="term" value="F:DNA binding"/>
    <property type="evidence" value="ECO:0007669"/>
    <property type="project" value="UniProtKB-KW"/>
</dbReference>
<dbReference type="GO" id="GO:0006355">
    <property type="term" value="P:regulation of DNA-templated transcription"/>
    <property type="evidence" value="ECO:0007669"/>
    <property type="project" value="InterPro"/>
</dbReference>
<dbReference type="InterPro" id="IPR011051">
    <property type="entry name" value="RmlC_Cupin_sf"/>
</dbReference>
<protein>
    <submittedName>
        <fullName evidence="3">Cupin_2 domain-containing protein</fullName>
    </submittedName>
</protein>
<accession>A0A699YWB4</accession>
<evidence type="ECO:0000256" key="1">
    <source>
        <dbReference type="ARBA" id="ARBA00023125"/>
    </source>
</evidence>
<dbReference type="InterPro" id="IPR014710">
    <property type="entry name" value="RmlC-like_jellyroll"/>
</dbReference>
<feature type="domain" description="AraC-type arabinose-binding/dimerisation" evidence="2">
    <location>
        <begin position="100"/>
        <end position="148"/>
    </location>
</feature>
<reference evidence="3 4" key="1">
    <citation type="submission" date="2020-02" db="EMBL/GenBank/DDBJ databases">
        <title>Draft genome sequence of Haematococcus lacustris strain NIES-144.</title>
        <authorList>
            <person name="Morimoto D."/>
            <person name="Nakagawa S."/>
            <person name="Yoshida T."/>
            <person name="Sawayama S."/>
        </authorList>
    </citation>
    <scope>NUCLEOTIDE SEQUENCE [LARGE SCALE GENOMIC DNA]</scope>
    <source>
        <strain evidence="3 4">NIES-144</strain>
    </source>
</reference>
<keyword evidence="1" id="KW-0238">DNA-binding</keyword>
<evidence type="ECO:0000259" key="2">
    <source>
        <dbReference type="Pfam" id="PF02311"/>
    </source>
</evidence>
<evidence type="ECO:0000313" key="3">
    <source>
        <dbReference type="EMBL" id="GFH14493.1"/>
    </source>
</evidence>
<dbReference type="InterPro" id="IPR003313">
    <property type="entry name" value="AraC-bd"/>
</dbReference>
<organism evidence="3 4">
    <name type="scientific">Haematococcus lacustris</name>
    <name type="common">Green alga</name>
    <name type="synonym">Haematococcus pluvialis</name>
    <dbReference type="NCBI Taxonomy" id="44745"/>
    <lineage>
        <taxon>Eukaryota</taxon>
        <taxon>Viridiplantae</taxon>
        <taxon>Chlorophyta</taxon>
        <taxon>core chlorophytes</taxon>
        <taxon>Chlorophyceae</taxon>
        <taxon>CS clade</taxon>
        <taxon>Chlamydomonadales</taxon>
        <taxon>Haematococcaceae</taxon>
        <taxon>Haematococcus</taxon>
    </lineage>
</organism>
<dbReference type="Gene3D" id="2.60.120.10">
    <property type="entry name" value="Jelly Rolls"/>
    <property type="match status" value="1"/>
</dbReference>
<dbReference type="Pfam" id="PF02311">
    <property type="entry name" value="AraC_binding"/>
    <property type="match status" value="1"/>
</dbReference>
<feature type="non-terminal residue" evidence="3">
    <location>
        <position position="166"/>
    </location>
</feature>
<evidence type="ECO:0000313" key="4">
    <source>
        <dbReference type="Proteomes" id="UP000485058"/>
    </source>
</evidence>
<sequence length="166" mass="17590">MPSLRTPITAAVLTGVLALFLKMRVADFPRSSGRGLDHLEHNNTCGGAPNIIRIVTRSADTGGKYFAFEETATRWVESTTSCTTGSTTGCVRAGLATRLGTFMYSADGKEHAAHAGETVVIPPGVTHTFWVGESDSNSTTFLVKFEPAGPTGEASFETLAGLSRDY</sequence>
<proteinExistence type="predicted"/>
<dbReference type="AlphaFoldDB" id="A0A699YWB4"/>
<gene>
    <name evidence="3" type="ORF">HaLaN_10557</name>
</gene>
<comment type="caution">
    <text evidence="3">The sequence shown here is derived from an EMBL/GenBank/DDBJ whole genome shotgun (WGS) entry which is preliminary data.</text>
</comment>
<dbReference type="Proteomes" id="UP000485058">
    <property type="component" value="Unassembled WGS sequence"/>
</dbReference>
<keyword evidence="4" id="KW-1185">Reference proteome</keyword>